<dbReference type="EMBL" id="LUUG01000117">
    <property type="protein sequence ID" value="OAH97643.1"/>
    <property type="molecule type" value="Genomic_DNA"/>
</dbReference>
<evidence type="ECO:0000256" key="3">
    <source>
        <dbReference type="ARBA" id="ARBA00019010"/>
    </source>
</evidence>
<dbReference type="PANTHER" id="PTHR33540:SF2">
    <property type="entry name" value="TRNA THREONYLCARBAMOYLADENOSINE BIOSYNTHESIS PROTEIN TSAE"/>
    <property type="match status" value="1"/>
</dbReference>
<dbReference type="Pfam" id="PF02367">
    <property type="entry name" value="TsaE"/>
    <property type="match status" value="1"/>
</dbReference>
<evidence type="ECO:0000256" key="7">
    <source>
        <dbReference type="ARBA" id="ARBA00022741"/>
    </source>
</evidence>
<evidence type="ECO:0000256" key="6">
    <source>
        <dbReference type="ARBA" id="ARBA00022723"/>
    </source>
</evidence>
<sequence>MNISLETPEDTEALGAALWQALPAKCLLFLYGELGAGKTTLVRGLLRAAGHQGAVKSPTYTLVEEYEVNSRRLFHFDLYRLKDPEELEWMGMDDYLNQNALCCIEWPQMGAGFLPTADLEVKLNYFQQQRTAEINVLAKNRLNGIKLNWKNNNLLL</sequence>
<dbReference type="SUPFAM" id="SSF52540">
    <property type="entry name" value="P-loop containing nucleoside triphosphate hydrolases"/>
    <property type="match status" value="1"/>
</dbReference>
<comment type="caution">
    <text evidence="11">The sequence shown here is derived from an EMBL/GenBank/DDBJ whole genome shotgun (WGS) entry which is preliminary data.</text>
</comment>
<dbReference type="InterPro" id="IPR027417">
    <property type="entry name" value="P-loop_NTPase"/>
</dbReference>
<evidence type="ECO:0000256" key="9">
    <source>
        <dbReference type="ARBA" id="ARBA00022842"/>
    </source>
</evidence>
<dbReference type="GO" id="GO:0005737">
    <property type="term" value="C:cytoplasm"/>
    <property type="evidence" value="ECO:0007669"/>
    <property type="project" value="UniProtKB-SubCell"/>
</dbReference>
<protein>
    <recommendedName>
        <fullName evidence="3">tRNA threonylcarbamoyladenosine biosynthesis protein TsaE</fullName>
    </recommendedName>
    <alternativeName>
        <fullName evidence="10">t(6)A37 threonylcarbamoyladenosine biosynthesis protein TsaE</fullName>
    </alternativeName>
</protein>
<organism evidence="11 12">
    <name type="scientific">Methylomonas methanica</name>
    <dbReference type="NCBI Taxonomy" id="421"/>
    <lineage>
        <taxon>Bacteria</taxon>
        <taxon>Pseudomonadati</taxon>
        <taxon>Pseudomonadota</taxon>
        <taxon>Gammaproteobacteria</taxon>
        <taxon>Methylococcales</taxon>
        <taxon>Methylococcaceae</taxon>
        <taxon>Methylomonas</taxon>
    </lineage>
</organism>
<keyword evidence="7" id="KW-0547">Nucleotide-binding</keyword>
<dbReference type="RefSeq" id="WP_064010430.1">
    <property type="nucleotide sequence ID" value="NZ_LUUG01000117.1"/>
</dbReference>
<name>A0A177LWK1_METMH</name>
<evidence type="ECO:0000256" key="2">
    <source>
        <dbReference type="ARBA" id="ARBA00007599"/>
    </source>
</evidence>
<dbReference type="GO" id="GO:0046872">
    <property type="term" value="F:metal ion binding"/>
    <property type="evidence" value="ECO:0007669"/>
    <property type="project" value="UniProtKB-KW"/>
</dbReference>
<dbReference type="InterPro" id="IPR003442">
    <property type="entry name" value="T6A_TsaE"/>
</dbReference>
<evidence type="ECO:0000256" key="5">
    <source>
        <dbReference type="ARBA" id="ARBA00022694"/>
    </source>
</evidence>
<evidence type="ECO:0000313" key="12">
    <source>
        <dbReference type="Proteomes" id="UP000078090"/>
    </source>
</evidence>
<dbReference type="GO" id="GO:0002949">
    <property type="term" value="P:tRNA threonylcarbamoyladenosine modification"/>
    <property type="evidence" value="ECO:0007669"/>
    <property type="project" value="InterPro"/>
</dbReference>
<comment type="subcellular location">
    <subcellularLocation>
        <location evidence="1">Cytoplasm</location>
    </subcellularLocation>
</comment>
<proteinExistence type="inferred from homology"/>
<evidence type="ECO:0000313" key="11">
    <source>
        <dbReference type="EMBL" id="OAH97643.1"/>
    </source>
</evidence>
<keyword evidence="9" id="KW-0460">Magnesium</keyword>
<accession>A0A177LWK1</accession>
<evidence type="ECO:0000256" key="4">
    <source>
        <dbReference type="ARBA" id="ARBA00022490"/>
    </source>
</evidence>
<dbReference type="Gene3D" id="3.40.50.300">
    <property type="entry name" value="P-loop containing nucleotide triphosphate hydrolases"/>
    <property type="match status" value="1"/>
</dbReference>
<dbReference type="NCBIfam" id="TIGR00150">
    <property type="entry name" value="T6A_YjeE"/>
    <property type="match status" value="1"/>
</dbReference>
<comment type="similarity">
    <text evidence="2">Belongs to the TsaE family.</text>
</comment>
<keyword evidence="8" id="KW-0067">ATP-binding</keyword>
<keyword evidence="6" id="KW-0479">Metal-binding</keyword>
<reference evidence="12" key="1">
    <citation type="submission" date="2016-03" db="EMBL/GenBank/DDBJ databases">
        <authorList>
            <person name="Heylen K."/>
            <person name="De Vos P."/>
            <person name="Vekeman B."/>
        </authorList>
    </citation>
    <scope>NUCLEOTIDE SEQUENCE [LARGE SCALE GENOMIC DNA]</scope>
    <source>
        <strain evidence="12">R-45363</strain>
    </source>
</reference>
<dbReference type="PANTHER" id="PTHR33540">
    <property type="entry name" value="TRNA THREONYLCARBAMOYLADENOSINE BIOSYNTHESIS PROTEIN TSAE"/>
    <property type="match status" value="1"/>
</dbReference>
<dbReference type="AlphaFoldDB" id="A0A177LWK1"/>
<dbReference type="Proteomes" id="UP000078090">
    <property type="component" value="Unassembled WGS sequence"/>
</dbReference>
<dbReference type="GO" id="GO:0005524">
    <property type="term" value="F:ATP binding"/>
    <property type="evidence" value="ECO:0007669"/>
    <property type="project" value="UniProtKB-KW"/>
</dbReference>
<evidence type="ECO:0000256" key="1">
    <source>
        <dbReference type="ARBA" id="ARBA00004496"/>
    </source>
</evidence>
<dbReference type="OrthoDB" id="9800307at2"/>
<keyword evidence="4" id="KW-0963">Cytoplasm</keyword>
<gene>
    <name evidence="11" type="ORF">A1332_04385</name>
</gene>
<keyword evidence="5" id="KW-0819">tRNA processing</keyword>
<evidence type="ECO:0000256" key="8">
    <source>
        <dbReference type="ARBA" id="ARBA00022840"/>
    </source>
</evidence>
<evidence type="ECO:0000256" key="10">
    <source>
        <dbReference type="ARBA" id="ARBA00032441"/>
    </source>
</evidence>